<dbReference type="GO" id="GO:0061136">
    <property type="term" value="P:regulation of proteasomal protein catabolic process"/>
    <property type="evidence" value="ECO:0007669"/>
    <property type="project" value="TreeGrafter"/>
</dbReference>
<dbReference type="PANTHER" id="PTHR43982">
    <property type="entry name" value="UBIQUITIN CARBOXYL-TERMINAL HYDROLASE"/>
    <property type="match status" value="1"/>
</dbReference>
<evidence type="ECO:0000256" key="5">
    <source>
        <dbReference type="ARBA" id="ARBA00022801"/>
    </source>
</evidence>
<dbReference type="EMBL" id="CASHTH010003574">
    <property type="protein sequence ID" value="CAI8046582.1"/>
    <property type="molecule type" value="Genomic_DNA"/>
</dbReference>
<reference evidence="9" key="1">
    <citation type="submission" date="2023-03" db="EMBL/GenBank/DDBJ databases">
        <authorList>
            <person name="Steffen K."/>
            <person name="Cardenas P."/>
        </authorList>
    </citation>
    <scope>NUCLEOTIDE SEQUENCE</scope>
</reference>
<keyword evidence="6" id="KW-0788">Thiol protease</keyword>
<evidence type="ECO:0000256" key="1">
    <source>
        <dbReference type="ARBA" id="ARBA00000707"/>
    </source>
</evidence>
<dbReference type="PANTHER" id="PTHR43982:SF1">
    <property type="entry name" value="UBIQUITIN CARBOXYL-TERMINAL HYDROLASE 14"/>
    <property type="match status" value="1"/>
</dbReference>
<dbReference type="EC" id="3.4.19.12" evidence="2"/>
<evidence type="ECO:0000256" key="6">
    <source>
        <dbReference type="ARBA" id="ARBA00022807"/>
    </source>
</evidence>
<keyword evidence="5 9" id="KW-0378">Hydrolase</keyword>
<dbReference type="InterPro" id="IPR038765">
    <property type="entry name" value="Papain-like_cys_pep_sf"/>
</dbReference>
<organism evidence="9 10">
    <name type="scientific">Geodia barretti</name>
    <name type="common">Barrett's horny sponge</name>
    <dbReference type="NCBI Taxonomy" id="519541"/>
    <lineage>
        <taxon>Eukaryota</taxon>
        <taxon>Metazoa</taxon>
        <taxon>Porifera</taxon>
        <taxon>Demospongiae</taxon>
        <taxon>Heteroscleromorpha</taxon>
        <taxon>Tetractinellida</taxon>
        <taxon>Astrophorina</taxon>
        <taxon>Geodiidae</taxon>
        <taxon>Geodia</taxon>
    </lineage>
</organism>
<keyword evidence="3" id="KW-0645">Protease</keyword>
<dbReference type="GO" id="GO:0004843">
    <property type="term" value="F:cysteine-type deubiquitinase activity"/>
    <property type="evidence" value="ECO:0007669"/>
    <property type="project" value="UniProtKB-EC"/>
</dbReference>
<feature type="region of interest" description="Disordered" evidence="7">
    <location>
        <begin position="92"/>
        <end position="131"/>
    </location>
</feature>
<evidence type="ECO:0000259" key="8">
    <source>
        <dbReference type="PROSITE" id="PS50235"/>
    </source>
</evidence>
<sequence length="131" mass="14311">LSLSLSLSLSPPTDVGSNNSGYYELAAVLTHKGRSSSSGHYVGWVALKNGEWAKLDDDKVTLVTEDQILKLSGGGDWHVAYILLYAPRRLEKMREEEEEEEEETPPTAEETSDVPMETADSADPPPPPPTN</sequence>
<keyword evidence="4" id="KW-0833">Ubl conjugation pathway</keyword>
<evidence type="ECO:0000256" key="2">
    <source>
        <dbReference type="ARBA" id="ARBA00012759"/>
    </source>
</evidence>
<dbReference type="InterPro" id="IPR018200">
    <property type="entry name" value="USP_CS"/>
</dbReference>
<dbReference type="Gene3D" id="3.90.70.10">
    <property type="entry name" value="Cysteine proteinases"/>
    <property type="match status" value="1"/>
</dbReference>
<dbReference type="GO" id="GO:0070628">
    <property type="term" value="F:proteasome binding"/>
    <property type="evidence" value="ECO:0007669"/>
    <property type="project" value="TreeGrafter"/>
</dbReference>
<dbReference type="Proteomes" id="UP001174909">
    <property type="component" value="Unassembled WGS sequence"/>
</dbReference>
<comment type="catalytic activity">
    <reaction evidence="1">
        <text>Thiol-dependent hydrolysis of ester, thioester, amide, peptide and isopeptide bonds formed by the C-terminal Gly of ubiquitin (a 76-residue protein attached to proteins as an intracellular targeting signal).</text>
        <dbReference type="EC" id="3.4.19.12"/>
    </reaction>
</comment>
<evidence type="ECO:0000256" key="7">
    <source>
        <dbReference type="SAM" id="MobiDB-lite"/>
    </source>
</evidence>
<dbReference type="AlphaFoldDB" id="A0AA35TGB2"/>
<evidence type="ECO:0000313" key="10">
    <source>
        <dbReference type="Proteomes" id="UP001174909"/>
    </source>
</evidence>
<dbReference type="InterPro" id="IPR028889">
    <property type="entry name" value="USP"/>
</dbReference>
<dbReference type="InterPro" id="IPR001394">
    <property type="entry name" value="Peptidase_C19_UCH"/>
</dbReference>
<feature type="domain" description="USP" evidence="8">
    <location>
        <begin position="1"/>
        <end position="88"/>
    </location>
</feature>
<dbReference type="Pfam" id="PF00443">
    <property type="entry name" value="UCH"/>
    <property type="match status" value="1"/>
</dbReference>
<name>A0AA35TGB2_GEOBA</name>
<evidence type="ECO:0000313" key="9">
    <source>
        <dbReference type="EMBL" id="CAI8046582.1"/>
    </source>
</evidence>
<dbReference type="GO" id="GO:0043161">
    <property type="term" value="P:proteasome-mediated ubiquitin-dependent protein catabolic process"/>
    <property type="evidence" value="ECO:0007669"/>
    <property type="project" value="InterPro"/>
</dbReference>
<accession>A0AA35TGB2</accession>
<protein>
    <recommendedName>
        <fullName evidence="2">ubiquitinyl hydrolase 1</fullName>
        <ecNumber evidence="2">3.4.19.12</ecNumber>
    </recommendedName>
</protein>
<proteinExistence type="predicted"/>
<dbReference type="PROSITE" id="PS50235">
    <property type="entry name" value="USP_3"/>
    <property type="match status" value="1"/>
</dbReference>
<dbReference type="SUPFAM" id="SSF54001">
    <property type="entry name" value="Cysteine proteinases"/>
    <property type="match status" value="1"/>
</dbReference>
<dbReference type="InterPro" id="IPR044635">
    <property type="entry name" value="UBP14-like"/>
</dbReference>
<evidence type="ECO:0000256" key="3">
    <source>
        <dbReference type="ARBA" id="ARBA00022670"/>
    </source>
</evidence>
<evidence type="ECO:0000256" key="4">
    <source>
        <dbReference type="ARBA" id="ARBA00022786"/>
    </source>
</evidence>
<dbReference type="GO" id="GO:0016579">
    <property type="term" value="P:protein deubiquitination"/>
    <property type="evidence" value="ECO:0007669"/>
    <property type="project" value="InterPro"/>
</dbReference>
<gene>
    <name evidence="9" type="ORF">GBAR_LOCUS25775</name>
</gene>
<comment type="caution">
    <text evidence="9">The sequence shown here is derived from an EMBL/GenBank/DDBJ whole genome shotgun (WGS) entry which is preliminary data.</text>
</comment>
<keyword evidence="10" id="KW-1185">Reference proteome</keyword>
<dbReference type="PROSITE" id="PS00973">
    <property type="entry name" value="USP_2"/>
    <property type="match status" value="1"/>
</dbReference>
<feature type="non-terminal residue" evidence="9">
    <location>
        <position position="1"/>
    </location>
</feature>